<keyword evidence="3" id="KW-1185">Reference proteome</keyword>
<dbReference type="Proteomes" id="UP001174694">
    <property type="component" value="Unassembled WGS sequence"/>
</dbReference>
<name>A0AA38RF66_9PEZI</name>
<gene>
    <name evidence="2" type="ORF">NKR23_g5714</name>
</gene>
<evidence type="ECO:0000256" key="1">
    <source>
        <dbReference type="SAM" id="MobiDB-lite"/>
    </source>
</evidence>
<dbReference type="EMBL" id="JANBVO010000015">
    <property type="protein sequence ID" value="KAJ9144938.1"/>
    <property type="molecule type" value="Genomic_DNA"/>
</dbReference>
<evidence type="ECO:0000313" key="3">
    <source>
        <dbReference type="Proteomes" id="UP001174694"/>
    </source>
</evidence>
<sequence>MRATRTAGGDGEHYAGSTSSSRNKKTFVASLDIHLLIQLHSPVVTYVLSKAPTQNSLRRILLPGFSTYMRMAIIT</sequence>
<organism evidence="2 3">
    <name type="scientific">Pleurostoma richardsiae</name>
    <dbReference type="NCBI Taxonomy" id="41990"/>
    <lineage>
        <taxon>Eukaryota</taxon>
        <taxon>Fungi</taxon>
        <taxon>Dikarya</taxon>
        <taxon>Ascomycota</taxon>
        <taxon>Pezizomycotina</taxon>
        <taxon>Sordariomycetes</taxon>
        <taxon>Sordariomycetidae</taxon>
        <taxon>Calosphaeriales</taxon>
        <taxon>Pleurostomataceae</taxon>
        <taxon>Pleurostoma</taxon>
    </lineage>
</organism>
<evidence type="ECO:0000313" key="2">
    <source>
        <dbReference type="EMBL" id="KAJ9144938.1"/>
    </source>
</evidence>
<feature type="region of interest" description="Disordered" evidence="1">
    <location>
        <begin position="1"/>
        <end position="22"/>
    </location>
</feature>
<accession>A0AA38RF66</accession>
<reference evidence="2" key="1">
    <citation type="submission" date="2022-07" db="EMBL/GenBank/DDBJ databases">
        <title>Fungi with potential for degradation of polypropylene.</title>
        <authorList>
            <person name="Gostincar C."/>
        </authorList>
    </citation>
    <scope>NUCLEOTIDE SEQUENCE</scope>
    <source>
        <strain evidence="2">EXF-13308</strain>
    </source>
</reference>
<proteinExistence type="predicted"/>
<comment type="caution">
    <text evidence="2">The sequence shown here is derived from an EMBL/GenBank/DDBJ whole genome shotgun (WGS) entry which is preliminary data.</text>
</comment>
<protein>
    <submittedName>
        <fullName evidence="2">Uncharacterized protein</fullName>
    </submittedName>
</protein>
<dbReference type="AlphaFoldDB" id="A0AA38RF66"/>